<sequence length="100" mass="11392">MEDPSTYQQCTLPPRRRRRRRRSELCKYSVINKFIEPSTLAKCNFHRNSVASKTGITVVGGAVATLGYNSRARVAHACVHKSQYMLVGICSRAARDYEYH</sequence>
<name>A0ABQ7QYE8_PLUXY</name>
<dbReference type="EMBL" id="JAHIBW010000006">
    <property type="protein sequence ID" value="KAG7310074.1"/>
    <property type="molecule type" value="Genomic_DNA"/>
</dbReference>
<proteinExistence type="predicted"/>
<dbReference type="Proteomes" id="UP000823941">
    <property type="component" value="Chromosome 6"/>
</dbReference>
<reference evidence="1 2" key="1">
    <citation type="submission" date="2021-06" db="EMBL/GenBank/DDBJ databases">
        <title>A haploid diamondback moth (Plutella xylostella L.) genome assembly resolves 31 chromosomes and identifies a diamide resistance mutation.</title>
        <authorList>
            <person name="Ward C.M."/>
            <person name="Perry K.D."/>
            <person name="Baker G."/>
            <person name="Powis K."/>
            <person name="Heckel D.G."/>
            <person name="Baxter S.W."/>
        </authorList>
    </citation>
    <scope>NUCLEOTIDE SEQUENCE [LARGE SCALE GENOMIC DNA]</scope>
    <source>
        <strain evidence="1 2">LV</strain>
        <tissue evidence="1">Single pupa</tissue>
    </source>
</reference>
<protein>
    <submittedName>
        <fullName evidence="1">Uncharacterized protein</fullName>
    </submittedName>
</protein>
<organism evidence="1 2">
    <name type="scientific">Plutella xylostella</name>
    <name type="common">Diamondback moth</name>
    <name type="synonym">Plutella maculipennis</name>
    <dbReference type="NCBI Taxonomy" id="51655"/>
    <lineage>
        <taxon>Eukaryota</taxon>
        <taxon>Metazoa</taxon>
        <taxon>Ecdysozoa</taxon>
        <taxon>Arthropoda</taxon>
        <taxon>Hexapoda</taxon>
        <taxon>Insecta</taxon>
        <taxon>Pterygota</taxon>
        <taxon>Neoptera</taxon>
        <taxon>Endopterygota</taxon>
        <taxon>Lepidoptera</taxon>
        <taxon>Glossata</taxon>
        <taxon>Ditrysia</taxon>
        <taxon>Yponomeutoidea</taxon>
        <taxon>Plutellidae</taxon>
        <taxon>Plutella</taxon>
    </lineage>
</organism>
<evidence type="ECO:0000313" key="1">
    <source>
        <dbReference type="EMBL" id="KAG7310074.1"/>
    </source>
</evidence>
<evidence type="ECO:0000313" key="2">
    <source>
        <dbReference type="Proteomes" id="UP000823941"/>
    </source>
</evidence>
<keyword evidence="2" id="KW-1185">Reference proteome</keyword>
<gene>
    <name evidence="1" type="ORF">JYU34_004614</name>
</gene>
<comment type="caution">
    <text evidence="1">The sequence shown here is derived from an EMBL/GenBank/DDBJ whole genome shotgun (WGS) entry which is preliminary data.</text>
</comment>
<accession>A0ABQ7QYE8</accession>